<keyword evidence="1" id="KW-0175">Coiled coil</keyword>
<gene>
    <name evidence="2" type="ORF">SAMN04488056_101469</name>
</gene>
<organism evidence="2 3">
    <name type="scientific">Cohaesibacter marisflavi</name>
    <dbReference type="NCBI Taxonomy" id="655353"/>
    <lineage>
        <taxon>Bacteria</taxon>
        <taxon>Pseudomonadati</taxon>
        <taxon>Pseudomonadota</taxon>
        <taxon>Alphaproteobacteria</taxon>
        <taxon>Hyphomicrobiales</taxon>
        <taxon>Cohaesibacteraceae</taxon>
    </lineage>
</organism>
<dbReference type="OrthoDB" id="8453497at2"/>
<proteinExistence type="predicted"/>
<dbReference type="AlphaFoldDB" id="A0A1I5AFE5"/>
<accession>A0A1I5AFE5</accession>
<evidence type="ECO:0000313" key="3">
    <source>
        <dbReference type="Proteomes" id="UP000199236"/>
    </source>
</evidence>
<protein>
    <submittedName>
        <fullName evidence="2">Uncharacterized protein</fullName>
    </submittedName>
</protein>
<evidence type="ECO:0000313" key="2">
    <source>
        <dbReference type="EMBL" id="SFN61184.1"/>
    </source>
</evidence>
<dbReference type="Proteomes" id="UP000199236">
    <property type="component" value="Unassembled WGS sequence"/>
</dbReference>
<dbReference type="EMBL" id="FOVR01000001">
    <property type="protein sequence ID" value="SFN61184.1"/>
    <property type="molecule type" value="Genomic_DNA"/>
</dbReference>
<dbReference type="STRING" id="655353.SAMN04488056_101469"/>
<evidence type="ECO:0000256" key="1">
    <source>
        <dbReference type="SAM" id="Coils"/>
    </source>
</evidence>
<keyword evidence="3" id="KW-1185">Reference proteome</keyword>
<name>A0A1I5AFE5_9HYPH</name>
<reference evidence="2 3" key="1">
    <citation type="submission" date="2016-10" db="EMBL/GenBank/DDBJ databases">
        <authorList>
            <person name="de Groot N.N."/>
        </authorList>
    </citation>
    <scope>NUCLEOTIDE SEQUENCE [LARGE SCALE GENOMIC DNA]</scope>
    <source>
        <strain evidence="2 3">CGMCC 1.9157</strain>
    </source>
</reference>
<sequence>MWEWIIGALLGFLGELLRSLYADYTASQSNEEIGQLKEQKANLEKQLIISKQAQAIRDKVNAETDLNVLIDGL</sequence>
<dbReference type="RefSeq" id="WP_090068428.1">
    <property type="nucleotide sequence ID" value="NZ_FOVR01000001.1"/>
</dbReference>
<feature type="coiled-coil region" evidence="1">
    <location>
        <begin position="26"/>
        <end position="53"/>
    </location>
</feature>